<dbReference type="GO" id="GO:0005886">
    <property type="term" value="C:plasma membrane"/>
    <property type="evidence" value="ECO:0007669"/>
    <property type="project" value="TreeGrafter"/>
</dbReference>
<gene>
    <name evidence="2" type="ORF">AB432_024360</name>
</gene>
<evidence type="ECO:0000313" key="3">
    <source>
        <dbReference type="Proteomes" id="UP000036061"/>
    </source>
</evidence>
<dbReference type="EMBL" id="CP030117">
    <property type="protein sequence ID" value="AWX57976.1"/>
    <property type="molecule type" value="Genomic_DNA"/>
</dbReference>
<organism evidence="2 3">
    <name type="scientific">Brevibacillus brevis</name>
    <name type="common">Bacillus brevis</name>
    <dbReference type="NCBI Taxonomy" id="1393"/>
    <lineage>
        <taxon>Bacteria</taxon>
        <taxon>Bacillati</taxon>
        <taxon>Bacillota</taxon>
        <taxon>Bacilli</taxon>
        <taxon>Bacillales</taxon>
        <taxon>Paenibacillaceae</taxon>
        <taxon>Brevibacillus</taxon>
    </lineage>
</organism>
<accession>A0A2Z4MN77</accession>
<dbReference type="Proteomes" id="UP000036061">
    <property type="component" value="Chromosome"/>
</dbReference>
<dbReference type="PANTHER" id="PTHR39966">
    <property type="entry name" value="BLL2471 PROTEIN-RELATED"/>
    <property type="match status" value="1"/>
</dbReference>
<sequence>MGPPPIGCMGMMQEFEGRRKLCPALEKLKDEHQSLAEQMNDLVHLANSLKSTAEPTKRKKGLTELHELASLFRAELEKHSRREEEDLYPLMANYIEREMGPIAVMEEEHDLIHESLMSFMRIVEMEKSEPVEVEAVHIHLLKSIEILMEHFFKEESVLFPMAEYVLSDAEKEQLRVLFQD</sequence>
<evidence type="ECO:0000313" key="2">
    <source>
        <dbReference type="EMBL" id="AWX57976.1"/>
    </source>
</evidence>
<protein>
    <submittedName>
        <fullName evidence="2">Hemerythrin domain-containing protein</fullName>
    </submittedName>
</protein>
<proteinExistence type="predicted"/>
<dbReference type="InterPro" id="IPR012312">
    <property type="entry name" value="Hemerythrin-like"/>
</dbReference>
<dbReference type="PANTHER" id="PTHR39966:SF3">
    <property type="entry name" value="DUF438 DOMAIN-CONTAINING PROTEIN"/>
    <property type="match status" value="1"/>
</dbReference>
<dbReference type="Pfam" id="PF01814">
    <property type="entry name" value="Hemerythrin"/>
    <property type="match status" value="1"/>
</dbReference>
<dbReference type="AlphaFoldDB" id="A0A2Z4MN77"/>
<dbReference type="Gene3D" id="1.20.120.520">
    <property type="entry name" value="nmb1532 protein domain like"/>
    <property type="match status" value="1"/>
</dbReference>
<evidence type="ECO:0000259" key="1">
    <source>
        <dbReference type="Pfam" id="PF01814"/>
    </source>
</evidence>
<name>A0A2Z4MN77_BREBE</name>
<reference evidence="2 3" key="1">
    <citation type="journal article" date="2015" name="Genome Announc.">
        <title>Draft Genome Sequence of Brevibacillus brevis DZQ7, a Plant Growth-Promoting Rhizobacterium with Broad-Spectrum Antimicrobial Activity.</title>
        <authorList>
            <person name="Hou Q."/>
            <person name="Wang C."/>
            <person name="Hou X."/>
            <person name="Xia Z."/>
            <person name="Ye J."/>
            <person name="Liu K."/>
            <person name="Liu H."/>
            <person name="Wang J."/>
            <person name="Guo H."/>
            <person name="Yu X."/>
            <person name="Yang Y."/>
            <person name="Du B."/>
            <person name="Ding Y."/>
        </authorList>
    </citation>
    <scope>NUCLEOTIDE SEQUENCE [LARGE SCALE GENOMIC DNA]</scope>
    <source>
        <strain evidence="2 3">DZQ7</strain>
    </source>
</reference>
<feature type="domain" description="Hemerythrin-like" evidence="1">
    <location>
        <begin position="25"/>
        <end position="162"/>
    </location>
</feature>